<evidence type="ECO:0000256" key="2">
    <source>
        <dbReference type="SAM" id="SignalP"/>
    </source>
</evidence>
<keyword evidence="2" id="KW-0732">Signal</keyword>
<sequence length="111" mass="12159">MSFALLSAPVPLVDAITTILPPLICSGDTVSQATTDAHVVFTVQFLGLGWFFFFVFSFPLAQVTVIAILTFNGKDGPDHTQTNSFYKAIRRVSVNQCQTVGRSGYKRNVIE</sequence>
<evidence type="ECO:0000256" key="1">
    <source>
        <dbReference type="SAM" id="Phobius"/>
    </source>
</evidence>
<keyword evidence="1" id="KW-0472">Membrane</keyword>
<feature type="chain" id="PRO_5041969258" evidence="2">
    <location>
        <begin position="16"/>
        <end position="111"/>
    </location>
</feature>
<dbReference type="AlphaFoldDB" id="A0AAD4LZP2"/>
<feature type="signal peptide" evidence="2">
    <location>
        <begin position="1"/>
        <end position="15"/>
    </location>
</feature>
<feature type="transmembrane region" description="Helical" evidence="1">
    <location>
        <begin position="50"/>
        <end position="71"/>
    </location>
</feature>
<reference evidence="3" key="1">
    <citation type="journal article" date="2022" name="New Phytol.">
        <title>Evolutionary transition to the ectomycorrhizal habit in the genomes of a hyperdiverse lineage of mushroom-forming fungi.</title>
        <authorList>
            <person name="Looney B."/>
            <person name="Miyauchi S."/>
            <person name="Morin E."/>
            <person name="Drula E."/>
            <person name="Courty P.E."/>
            <person name="Kohler A."/>
            <person name="Kuo A."/>
            <person name="LaButti K."/>
            <person name="Pangilinan J."/>
            <person name="Lipzen A."/>
            <person name="Riley R."/>
            <person name="Andreopoulos W."/>
            <person name="He G."/>
            <person name="Johnson J."/>
            <person name="Nolan M."/>
            <person name="Tritt A."/>
            <person name="Barry K.W."/>
            <person name="Grigoriev I.V."/>
            <person name="Nagy L.G."/>
            <person name="Hibbett D."/>
            <person name="Henrissat B."/>
            <person name="Matheny P.B."/>
            <person name="Labbe J."/>
            <person name="Martin F.M."/>
        </authorList>
    </citation>
    <scope>NUCLEOTIDE SEQUENCE</scope>
    <source>
        <strain evidence="3">BPL690</strain>
    </source>
</reference>
<keyword evidence="1" id="KW-1133">Transmembrane helix</keyword>
<comment type="caution">
    <text evidence="3">The sequence shown here is derived from an EMBL/GenBank/DDBJ whole genome shotgun (WGS) entry which is preliminary data.</text>
</comment>
<evidence type="ECO:0000313" key="3">
    <source>
        <dbReference type="EMBL" id="KAI0296970.1"/>
    </source>
</evidence>
<dbReference type="EMBL" id="WTXG01000042">
    <property type="protein sequence ID" value="KAI0296970.1"/>
    <property type="molecule type" value="Genomic_DNA"/>
</dbReference>
<gene>
    <name evidence="3" type="ORF">B0F90DRAFT_1743028</name>
</gene>
<name>A0AAD4LZP2_9AGAM</name>
<keyword evidence="1" id="KW-0812">Transmembrane</keyword>
<proteinExistence type="predicted"/>
<protein>
    <submittedName>
        <fullName evidence="3">Uncharacterized protein</fullName>
    </submittedName>
</protein>
<evidence type="ECO:0000313" key="4">
    <source>
        <dbReference type="Proteomes" id="UP001203297"/>
    </source>
</evidence>
<organism evidence="3 4">
    <name type="scientific">Multifurca ochricompacta</name>
    <dbReference type="NCBI Taxonomy" id="376703"/>
    <lineage>
        <taxon>Eukaryota</taxon>
        <taxon>Fungi</taxon>
        <taxon>Dikarya</taxon>
        <taxon>Basidiomycota</taxon>
        <taxon>Agaricomycotina</taxon>
        <taxon>Agaricomycetes</taxon>
        <taxon>Russulales</taxon>
        <taxon>Russulaceae</taxon>
        <taxon>Multifurca</taxon>
    </lineage>
</organism>
<dbReference type="Proteomes" id="UP001203297">
    <property type="component" value="Unassembled WGS sequence"/>
</dbReference>
<accession>A0AAD4LZP2</accession>
<keyword evidence="4" id="KW-1185">Reference proteome</keyword>